<reference evidence="3" key="1">
    <citation type="journal article" date="2017" name="Cell">
        <title>Insights into land plant evolution garnered from the Marchantia polymorpha genome.</title>
        <authorList>
            <person name="Bowman J.L."/>
            <person name="Kohchi T."/>
            <person name="Yamato K.T."/>
            <person name="Jenkins J."/>
            <person name="Shu S."/>
            <person name="Ishizaki K."/>
            <person name="Yamaoka S."/>
            <person name="Nishihama R."/>
            <person name="Nakamura Y."/>
            <person name="Berger F."/>
            <person name="Adam C."/>
            <person name="Aki S.S."/>
            <person name="Althoff F."/>
            <person name="Araki T."/>
            <person name="Arteaga-Vazquez M.A."/>
            <person name="Balasubrmanian S."/>
            <person name="Barry K."/>
            <person name="Bauer D."/>
            <person name="Boehm C.R."/>
            <person name="Briginshaw L."/>
            <person name="Caballero-Perez J."/>
            <person name="Catarino B."/>
            <person name="Chen F."/>
            <person name="Chiyoda S."/>
            <person name="Chovatia M."/>
            <person name="Davies K.M."/>
            <person name="Delmans M."/>
            <person name="Demura T."/>
            <person name="Dierschke T."/>
            <person name="Dolan L."/>
            <person name="Dorantes-Acosta A.E."/>
            <person name="Eklund D.M."/>
            <person name="Florent S.N."/>
            <person name="Flores-Sandoval E."/>
            <person name="Fujiyama A."/>
            <person name="Fukuzawa H."/>
            <person name="Galik B."/>
            <person name="Grimanelli D."/>
            <person name="Grimwood J."/>
            <person name="Grossniklaus U."/>
            <person name="Hamada T."/>
            <person name="Haseloff J."/>
            <person name="Hetherington A.J."/>
            <person name="Higo A."/>
            <person name="Hirakawa Y."/>
            <person name="Hundley H.N."/>
            <person name="Ikeda Y."/>
            <person name="Inoue K."/>
            <person name="Inoue S.I."/>
            <person name="Ishida S."/>
            <person name="Jia Q."/>
            <person name="Kakita M."/>
            <person name="Kanazawa T."/>
            <person name="Kawai Y."/>
            <person name="Kawashima T."/>
            <person name="Kennedy M."/>
            <person name="Kinose K."/>
            <person name="Kinoshita T."/>
            <person name="Kohara Y."/>
            <person name="Koide E."/>
            <person name="Komatsu K."/>
            <person name="Kopischke S."/>
            <person name="Kubo M."/>
            <person name="Kyozuka J."/>
            <person name="Lagercrantz U."/>
            <person name="Lin S.S."/>
            <person name="Lindquist E."/>
            <person name="Lipzen A.M."/>
            <person name="Lu C.W."/>
            <person name="De Luna E."/>
            <person name="Martienssen R.A."/>
            <person name="Minamino N."/>
            <person name="Mizutani M."/>
            <person name="Mizutani M."/>
            <person name="Mochizuki N."/>
            <person name="Monte I."/>
            <person name="Mosher R."/>
            <person name="Nagasaki H."/>
            <person name="Nakagami H."/>
            <person name="Naramoto S."/>
            <person name="Nishitani K."/>
            <person name="Ohtani M."/>
            <person name="Okamoto T."/>
            <person name="Okumura M."/>
            <person name="Phillips J."/>
            <person name="Pollak B."/>
            <person name="Reinders A."/>
            <person name="Rovekamp M."/>
            <person name="Sano R."/>
            <person name="Sawa S."/>
            <person name="Schmid M.W."/>
            <person name="Shirakawa M."/>
            <person name="Solano R."/>
            <person name="Spunde A."/>
            <person name="Suetsugu N."/>
            <person name="Sugano S."/>
            <person name="Sugiyama A."/>
            <person name="Sun R."/>
            <person name="Suzuki Y."/>
            <person name="Takenaka M."/>
            <person name="Takezawa D."/>
            <person name="Tomogane H."/>
            <person name="Tsuzuki M."/>
            <person name="Ueda T."/>
            <person name="Umeda M."/>
            <person name="Ward J.M."/>
            <person name="Watanabe Y."/>
            <person name="Yazaki K."/>
            <person name="Yokoyama R."/>
            <person name="Yoshitake Y."/>
            <person name="Yotsui I."/>
            <person name="Zachgo S."/>
            <person name="Schmutz J."/>
        </authorList>
    </citation>
    <scope>NUCLEOTIDE SEQUENCE [LARGE SCALE GENOMIC DNA]</scope>
    <source>
        <strain evidence="3">Tak-1</strain>
    </source>
</reference>
<feature type="region of interest" description="Disordered" evidence="1">
    <location>
        <begin position="1"/>
        <end position="42"/>
    </location>
</feature>
<gene>
    <name evidence="2" type="ORF">MARPO_0012s0105</name>
</gene>
<dbReference type="Proteomes" id="UP000244005">
    <property type="component" value="Unassembled WGS sequence"/>
</dbReference>
<dbReference type="Gramene" id="Mp8g03120.1">
    <property type="protein sequence ID" value="Mp8g03120.1.cds"/>
    <property type="gene ID" value="Mp8g03120"/>
</dbReference>
<organism evidence="2 3">
    <name type="scientific">Marchantia polymorpha</name>
    <name type="common">Common liverwort</name>
    <name type="synonym">Marchantia aquatica</name>
    <dbReference type="NCBI Taxonomy" id="3197"/>
    <lineage>
        <taxon>Eukaryota</taxon>
        <taxon>Viridiplantae</taxon>
        <taxon>Streptophyta</taxon>
        <taxon>Embryophyta</taxon>
        <taxon>Marchantiophyta</taxon>
        <taxon>Marchantiopsida</taxon>
        <taxon>Marchantiidae</taxon>
        <taxon>Marchantiales</taxon>
        <taxon>Marchantiaceae</taxon>
        <taxon>Marchantia</taxon>
    </lineage>
</organism>
<name>A0A2R6XJ63_MARPO</name>
<dbReference type="EMBL" id="KZ772684">
    <property type="protein sequence ID" value="PTQ46160.1"/>
    <property type="molecule type" value="Genomic_DNA"/>
</dbReference>
<dbReference type="AlphaFoldDB" id="A0A2R6XJ63"/>
<evidence type="ECO:0000313" key="2">
    <source>
        <dbReference type="EMBL" id="PTQ46160.1"/>
    </source>
</evidence>
<evidence type="ECO:0000256" key="1">
    <source>
        <dbReference type="SAM" id="MobiDB-lite"/>
    </source>
</evidence>
<sequence length="57" mass="6335">MSIHQVLQAPNGLKPLSEYMPSPSFGLGHDPRRESTPKVAEFSSLEIKSCRSKLHKS</sequence>
<keyword evidence="3" id="KW-1185">Reference proteome</keyword>
<proteinExistence type="predicted"/>
<evidence type="ECO:0000313" key="3">
    <source>
        <dbReference type="Proteomes" id="UP000244005"/>
    </source>
</evidence>
<accession>A0A2R6XJ63</accession>
<protein>
    <submittedName>
        <fullName evidence="2">Uncharacterized protein</fullName>
    </submittedName>
</protein>